<organism evidence="1 2">
    <name type="scientific">Amazonocrinis nigriterrae CENA67</name>
    <dbReference type="NCBI Taxonomy" id="2794033"/>
    <lineage>
        <taxon>Bacteria</taxon>
        <taxon>Bacillati</taxon>
        <taxon>Cyanobacteriota</taxon>
        <taxon>Cyanophyceae</taxon>
        <taxon>Nostocales</taxon>
        <taxon>Nostocaceae</taxon>
        <taxon>Amazonocrinis</taxon>
        <taxon>Amazonocrinis nigriterrae</taxon>
    </lineage>
</organism>
<dbReference type="AlphaFoldDB" id="A0A8J7L823"/>
<name>A0A8J7L823_9NOST</name>
<protein>
    <submittedName>
        <fullName evidence="1">Uncharacterized protein</fullName>
    </submittedName>
</protein>
<dbReference type="EMBL" id="JAECZC010000017">
    <property type="protein sequence ID" value="MBH8562913.1"/>
    <property type="molecule type" value="Genomic_DNA"/>
</dbReference>
<accession>A0A8J7L823</accession>
<evidence type="ECO:0000313" key="2">
    <source>
        <dbReference type="Proteomes" id="UP000632766"/>
    </source>
</evidence>
<reference evidence="1 2" key="1">
    <citation type="journal article" date="2021" name="Int. J. Syst. Evol. Microbiol.">
        <title>Amazonocrinis nigriterrae gen. nov., sp. nov., Atlanticothrix silvestris gen. nov., sp. nov. and Dendronalium phyllosphericum gen. nov., sp. nov., nostocacean cyanobacteria from Brazilian environments.</title>
        <authorList>
            <person name="Alvarenga D.O."/>
            <person name="Andreote A.P.D."/>
            <person name="Branco L.H.Z."/>
            <person name="Delbaje E."/>
            <person name="Cruz R.B."/>
            <person name="Varani A.M."/>
            <person name="Fiore M.F."/>
        </authorList>
    </citation>
    <scope>NUCLEOTIDE SEQUENCE [LARGE SCALE GENOMIC DNA]</scope>
    <source>
        <strain evidence="1 2">CENA67</strain>
    </source>
</reference>
<sequence>MPKTLVNLTIPVVVQELEYTLENYPHHPYQEAFAHPDLRQILLAYILNRIPNHYITIDEAEAQALTNSEELRVFLENKWHIEEIIHQGIDKILCEQADEVNRHIPEIVDPARVASHWFG</sequence>
<proteinExistence type="predicted"/>
<comment type="caution">
    <text evidence="1">The sequence shown here is derived from an EMBL/GenBank/DDBJ whole genome shotgun (WGS) entry which is preliminary data.</text>
</comment>
<dbReference type="Proteomes" id="UP000632766">
    <property type="component" value="Unassembled WGS sequence"/>
</dbReference>
<dbReference type="RefSeq" id="WP_198124813.1">
    <property type="nucleotide sequence ID" value="NZ_JAECZC010000017.1"/>
</dbReference>
<gene>
    <name evidence="1" type="ORF">I8748_12095</name>
</gene>
<evidence type="ECO:0000313" key="1">
    <source>
        <dbReference type="EMBL" id="MBH8562913.1"/>
    </source>
</evidence>
<keyword evidence="2" id="KW-1185">Reference proteome</keyword>